<proteinExistence type="predicted"/>
<evidence type="ECO:0000313" key="3">
    <source>
        <dbReference type="Proteomes" id="UP001565242"/>
    </source>
</evidence>
<evidence type="ECO:0000256" key="1">
    <source>
        <dbReference type="SAM" id="SignalP"/>
    </source>
</evidence>
<protein>
    <recommendedName>
        <fullName evidence="4">Secreted protein</fullName>
    </recommendedName>
</protein>
<feature type="signal peptide" evidence="1">
    <location>
        <begin position="1"/>
        <end position="32"/>
    </location>
</feature>
<keyword evidence="3" id="KW-1185">Reference proteome</keyword>
<accession>A0ABV4D8A4</accession>
<dbReference type="RefSeq" id="WP_369918178.1">
    <property type="nucleotide sequence ID" value="NZ_JBCLSQ010000012.1"/>
</dbReference>
<comment type="caution">
    <text evidence="2">The sequence shown here is derived from an EMBL/GenBank/DDBJ whole genome shotgun (WGS) entry which is preliminary data.</text>
</comment>
<gene>
    <name evidence="2" type="ORF">AALM99_05935</name>
</gene>
<evidence type="ECO:0008006" key="4">
    <source>
        <dbReference type="Google" id="ProtNLM"/>
    </source>
</evidence>
<reference evidence="2 3" key="1">
    <citation type="submission" date="2024-03" db="EMBL/GenBank/DDBJ databases">
        <title>Mouse gut bacterial collection (mGBC) of GemPharmatech.</title>
        <authorList>
            <person name="He Y."/>
            <person name="Dong L."/>
            <person name="Wu D."/>
            <person name="Gao X."/>
            <person name="Lin Z."/>
        </authorList>
    </citation>
    <scope>NUCLEOTIDE SEQUENCE [LARGE SCALE GENOMIC DNA]</scope>
    <source>
        <strain evidence="2 3">20-218</strain>
    </source>
</reference>
<organism evidence="2 3">
    <name type="scientific">Lactococcus muris</name>
    <dbReference type="NCBI Taxonomy" id="2941330"/>
    <lineage>
        <taxon>Bacteria</taxon>
        <taxon>Bacillati</taxon>
        <taxon>Bacillota</taxon>
        <taxon>Bacilli</taxon>
        <taxon>Lactobacillales</taxon>
        <taxon>Streptococcaceae</taxon>
        <taxon>Lactococcus</taxon>
    </lineage>
</organism>
<dbReference type="EMBL" id="JBCLSQ010000012">
    <property type="protein sequence ID" value="MEY8537981.1"/>
    <property type="molecule type" value="Genomic_DNA"/>
</dbReference>
<dbReference type="Proteomes" id="UP001565242">
    <property type="component" value="Unassembled WGS sequence"/>
</dbReference>
<keyword evidence="1" id="KW-0732">Signal</keyword>
<sequence length="213" mass="22830">MNKKLKKVMIMSISGLTLLSATLPSAVGVVQANDVNLVQERAPEKFEIYNDTVHLDITEDTKTDVALSDQDQKIADAIADFYSFDKNGNAQFNATVKDLTALGISEKDAKLIIADAGNVQESPLRARGFVGLHINLGPRVRSMNAWAAGLYAGGQVKFALKIFATTPHTAGVVAIIAGGVVGAVRWAVQNRVRRVSVGVYIPRVSLSRTVSLP</sequence>
<name>A0ABV4D8A4_9LACT</name>
<feature type="chain" id="PRO_5045532900" description="Secreted protein" evidence="1">
    <location>
        <begin position="33"/>
        <end position="213"/>
    </location>
</feature>
<evidence type="ECO:0000313" key="2">
    <source>
        <dbReference type="EMBL" id="MEY8537981.1"/>
    </source>
</evidence>